<feature type="domain" description="Excalibur calcium-binding" evidence="1">
    <location>
        <begin position="74"/>
        <end position="106"/>
    </location>
</feature>
<accession>A0A7U7GBR5</accession>
<sequence length="110" mass="11737">MEDFAKNTNAGLWALPADQRIPLWEWRHPPAAAAVPVVPAAPVIMSAPSVAPRPIPSKPTATASAGWTCEAKITCKQMSSCDEAKFYLTTCGVKRLDGNGDGVPCEKLCR</sequence>
<name>A0A7U7GBR5_9GAMM</name>
<dbReference type="Pfam" id="PF05901">
    <property type="entry name" value="Excalibur"/>
    <property type="match status" value="1"/>
</dbReference>
<keyword evidence="3" id="KW-1185">Reference proteome</keyword>
<dbReference type="AlphaFoldDB" id="A0A7U7GBR5"/>
<organism evidence="2 3">
    <name type="scientific">Candidatus Contendobacter odensis Run_B_J11</name>
    <dbReference type="NCBI Taxonomy" id="1400861"/>
    <lineage>
        <taxon>Bacteria</taxon>
        <taxon>Pseudomonadati</taxon>
        <taxon>Pseudomonadota</taxon>
        <taxon>Gammaproteobacteria</taxon>
        <taxon>Candidatus Competibacteraceae</taxon>
        <taxon>Candidatus Contendibacter</taxon>
    </lineage>
</organism>
<protein>
    <recommendedName>
        <fullName evidence="1">Excalibur calcium-binding domain-containing protein</fullName>
    </recommendedName>
</protein>
<evidence type="ECO:0000259" key="1">
    <source>
        <dbReference type="Pfam" id="PF05901"/>
    </source>
</evidence>
<dbReference type="InterPro" id="IPR008613">
    <property type="entry name" value="Excalibur_Ca-bd_domain"/>
</dbReference>
<evidence type="ECO:0000313" key="3">
    <source>
        <dbReference type="Proteomes" id="UP000019184"/>
    </source>
</evidence>
<comment type="caution">
    <text evidence="2">The sequence shown here is derived from an EMBL/GenBank/DDBJ whole genome shotgun (WGS) entry which is preliminary data.</text>
</comment>
<dbReference type="EMBL" id="CBTK010000165">
    <property type="protein sequence ID" value="CDH45488.1"/>
    <property type="molecule type" value="Genomic_DNA"/>
</dbReference>
<gene>
    <name evidence="2" type="ORF">BN874_2470004</name>
</gene>
<dbReference type="Proteomes" id="UP000019184">
    <property type="component" value="Unassembled WGS sequence"/>
</dbReference>
<reference evidence="2 3" key="1">
    <citation type="journal article" date="2014" name="ISME J.">
        <title>Candidatus Competibacter-lineage genomes retrieved from metagenomes reveal functional metabolic diversity.</title>
        <authorList>
            <person name="McIlroy S.J."/>
            <person name="Albertsen M."/>
            <person name="Andresen E.K."/>
            <person name="Saunders A.M."/>
            <person name="Kristiansen R."/>
            <person name="Stokholm-Bjerregaard M."/>
            <person name="Nielsen K.L."/>
            <person name="Nielsen P.H."/>
        </authorList>
    </citation>
    <scope>NUCLEOTIDE SEQUENCE [LARGE SCALE GENOMIC DNA]</scope>
    <source>
        <strain evidence="2 3">Run_B_J11</strain>
    </source>
</reference>
<evidence type="ECO:0000313" key="2">
    <source>
        <dbReference type="EMBL" id="CDH45488.1"/>
    </source>
</evidence>
<proteinExistence type="predicted"/>